<dbReference type="Proteomes" id="UP001303473">
    <property type="component" value="Unassembled WGS sequence"/>
</dbReference>
<dbReference type="AlphaFoldDB" id="A0AAN6N0Q1"/>
<keyword evidence="2" id="KW-1185">Reference proteome</keyword>
<comment type="caution">
    <text evidence="1">The sequence shown here is derived from an EMBL/GenBank/DDBJ whole genome shotgun (WGS) entry which is preliminary data.</text>
</comment>
<accession>A0AAN6N0Q1</accession>
<name>A0AAN6N0Q1_9PEZI</name>
<protein>
    <recommendedName>
        <fullName evidence="3">Stc1 domain-containing protein</fullName>
    </recommendedName>
</protein>
<evidence type="ECO:0000313" key="2">
    <source>
        <dbReference type="Proteomes" id="UP001303473"/>
    </source>
</evidence>
<dbReference type="EMBL" id="MU853891">
    <property type="protein sequence ID" value="KAK3936209.1"/>
    <property type="molecule type" value="Genomic_DNA"/>
</dbReference>
<gene>
    <name evidence="1" type="ORF">QBC46DRAFT_395604</name>
</gene>
<organism evidence="1 2">
    <name type="scientific">Diplogelasinospora grovesii</name>
    <dbReference type="NCBI Taxonomy" id="303347"/>
    <lineage>
        <taxon>Eukaryota</taxon>
        <taxon>Fungi</taxon>
        <taxon>Dikarya</taxon>
        <taxon>Ascomycota</taxon>
        <taxon>Pezizomycotina</taxon>
        <taxon>Sordariomycetes</taxon>
        <taxon>Sordariomycetidae</taxon>
        <taxon>Sordariales</taxon>
        <taxon>Diplogelasinosporaceae</taxon>
        <taxon>Diplogelasinospora</taxon>
    </lineage>
</organism>
<evidence type="ECO:0000313" key="1">
    <source>
        <dbReference type="EMBL" id="KAK3936209.1"/>
    </source>
</evidence>
<reference evidence="2" key="1">
    <citation type="journal article" date="2023" name="Mol. Phylogenet. Evol.">
        <title>Genome-scale phylogeny and comparative genomics of the fungal order Sordariales.</title>
        <authorList>
            <person name="Hensen N."/>
            <person name="Bonometti L."/>
            <person name="Westerberg I."/>
            <person name="Brannstrom I.O."/>
            <person name="Guillou S."/>
            <person name="Cros-Aarteil S."/>
            <person name="Calhoun S."/>
            <person name="Haridas S."/>
            <person name="Kuo A."/>
            <person name="Mondo S."/>
            <person name="Pangilinan J."/>
            <person name="Riley R."/>
            <person name="LaButti K."/>
            <person name="Andreopoulos B."/>
            <person name="Lipzen A."/>
            <person name="Chen C."/>
            <person name="Yan M."/>
            <person name="Daum C."/>
            <person name="Ng V."/>
            <person name="Clum A."/>
            <person name="Steindorff A."/>
            <person name="Ohm R.A."/>
            <person name="Martin F."/>
            <person name="Silar P."/>
            <person name="Natvig D.O."/>
            <person name="Lalanne C."/>
            <person name="Gautier V."/>
            <person name="Ament-Velasquez S.L."/>
            <person name="Kruys A."/>
            <person name="Hutchinson M.I."/>
            <person name="Powell A.J."/>
            <person name="Barry K."/>
            <person name="Miller A.N."/>
            <person name="Grigoriev I.V."/>
            <person name="Debuchy R."/>
            <person name="Gladieux P."/>
            <person name="Hiltunen Thoren M."/>
            <person name="Johannesson H."/>
        </authorList>
    </citation>
    <scope>NUCLEOTIDE SEQUENCE [LARGE SCALE GENOMIC DNA]</scope>
    <source>
        <strain evidence="2">CBS 340.73</strain>
    </source>
</reference>
<evidence type="ECO:0008006" key="3">
    <source>
        <dbReference type="Google" id="ProtNLM"/>
    </source>
</evidence>
<proteinExistence type="predicted"/>
<sequence>MSTNSGRTGFCKVCKHANNEHSYEECSWKKCKEQIKICKCGSHQEWGVDADQRVICKECSKHGRSTTKEAYNRYAVIGTKKRVLKPRDSTPPMDESTYVEGDTSYGGESSYTANQSYGQAYSTHAYGETVGGYFNDRGFFKSSTALTHGYGDDHRSSKWGGCVRRFRRRH</sequence>